<comment type="caution">
    <text evidence="1">The sequence shown here is derived from an EMBL/GenBank/DDBJ whole genome shotgun (WGS) entry which is preliminary data.</text>
</comment>
<protein>
    <submittedName>
        <fullName evidence="1">Uncharacterized protein</fullName>
    </submittedName>
</protein>
<gene>
    <name evidence="1" type="ORF">SDC9_192873</name>
</gene>
<accession>A0A645I363</accession>
<dbReference type="EMBL" id="VSSQ01105087">
    <property type="protein sequence ID" value="MPN45306.1"/>
    <property type="molecule type" value="Genomic_DNA"/>
</dbReference>
<organism evidence="1">
    <name type="scientific">bioreactor metagenome</name>
    <dbReference type="NCBI Taxonomy" id="1076179"/>
    <lineage>
        <taxon>unclassified sequences</taxon>
        <taxon>metagenomes</taxon>
        <taxon>ecological metagenomes</taxon>
    </lineage>
</organism>
<reference evidence="1" key="1">
    <citation type="submission" date="2019-08" db="EMBL/GenBank/DDBJ databases">
        <authorList>
            <person name="Kucharzyk K."/>
            <person name="Murdoch R.W."/>
            <person name="Higgins S."/>
            <person name="Loffler F."/>
        </authorList>
    </citation>
    <scope>NUCLEOTIDE SEQUENCE</scope>
</reference>
<evidence type="ECO:0000313" key="1">
    <source>
        <dbReference type="EMBL" id="MPN45306.1"/>
    </source>
</evidence>
<name>A0A645I363_9ZZZZ</name>
<dbReference type="AlphaFoldDB" id="A0A645I363"/>
<proteinExistence type="predicted"/>
<sequence length="128" mass="15156">MRFIPHLRRREKCIFRQLLPHLQVLGNRMHDPLLRAVDLWKMRIMTGIENMIQTFSLDDTTGKNIKILLVFITSRDHFTMLFIMNEIPCTDPKPWRSLSMSLMIFIIVKIKQVELAAIIKRDHICQVA</sequence>